<dbReference type="InterPro" id="IPR007667">
    <property type="entry name" value="Hypoxia_induced_domain"/>
</dbReference>
<reference evidence="9 10" key="1">
    <citation type="journal article" date="2018" name="Evol. Lett.">
        <title>Horizontal gene cluster transfer increased hallucinogenic mushroom diversity.</title>
        <authorList>
            <person name="Reynolds H.T."/>
            <person name="Vijayakumar V."/>
            <person name="Gluck-Thaler E."/>
            <person name="Korotkin H.B."/>
            <person name="Matheny P.B."/>
            <person name="Slot J.C."/>
        </authorList>
    </citation>
    <scope>NUCLEOTIDE SEQUENCE [LARGE SCALE GENOMIC DNA]</scope>
    <source>
        <strain evidence="9 10">2631</strain>
    </source>
</reference>
<accession>A0A409X6S5</accession>
<evidence type="ECO:0000256" key="1">
    <source>
        <dbReference type="ARBA" id="ARBA00004325"/>
    </source>
</evidence>
<feature type="compositionally biased region" description="Basic and acidic residues" evidence="6">
    <location>
        <begin position="183"/>
        <end position="194"/>
    </location>
</feature>
<keyword evidence="4" id="KW-0496">Mitochondrion</keyword>
<dbReference type="OrthoDB" id="6604018at2759"/>
<dbReference type="Gene3D" id="6.10.140.1320">
    <property type="match status" value="1"/>
</dbReference>
<comment type="caution">
    <text evidence="9">The sequence shown here is derived from an EMBL/GenBank/DDBJ whole genome shotgun (WGS) entry which is preliminary data.</text>
</comment>
<evidence type="ECO:0000259" key="8">
    <source>
        <dbReference type="PROSITE" id="PS51503"/>
    </source>
</evidence>
<dbReference type="Proteomes" id="UP000283269">
    <property type="component" value="Unassembled WGS sequence"/>
</dbReference>
<feature type="compositionally biased region" description="Polar residues" evidence="6">
    <location>
        <begin position="91"/>
        <end position="108"/>
    </location>
</feature>
<dbReference type="STRING" id="93625.A0A409X6S5"/>
<evidence type="ECO:0000313" key="10">
    <source>
        <dbReference type="Proteomes" id="UP000283269"/>
    </source>
</evidence>
<keyword evidence="2 7" id="KW-0812">Transmembrane</keyword>
<proteinExistence type="predicted"/>
<keyword evidence="10" id="KW-1185">Reference proteome</keyword>
<dbReference type="InParanoid" id="A0A409X6S5"/>
<feature type="transmembrane region" description="Helical" evidence="7">
    <location>
        <begin position="28"/>
        <end position="45"/>
    </location>
</feature>
<feature type="domain" description="HIG1" evidence="8">
    <location>
        <begin position="1"/>
        <end position="91"/>
    </location>
</feature>
<dbReference type="EMBL" id="NHYD01002497">
    <property type="protein sequence ID" value="PPQ86414.1"/>
    <property type="molecule type" value="Genomic_DNA"/>
</dbReference>
<keyword evidence="5 7" id="KW-0472">Membrane</keyword>
<evidence type="ECO:0000256" key="3">
    <source>
        <dbReference type="ARBA" id="ARBA00022989"/>
    </source>
</evidence>
<evidence type="ECO:0000313" key="9">
    <source>
        <dbReference type="EMBL" id="PPQ86414.1"/>
    </source>
</evidence>
<dbReference type="Pfam" id="PF04588">
    <property type="entry name" value="HIG_1_N"/>
    <property type="match status" value="1"/>
</dbReference>
<name>A0A409X6S5_PSICY</name>
<gene>
    <name evidence="9" type="ORF">CVT25_003536</name>
</gene>
<sequence>MSTPAGKYQDPLETWSDKFARKFKENPWVPLGCIATCGALFMSAVKLRAGKPKDMNYWLRARVGLQGVTVVALLLGSTWGREWMKKNFGVESTSETAGPSVTESQAQKKAQEKLEFEERMRNAEEATNQEEAVGMSGKMTVKGPTLNKPKEEKVKEQEKTSEAVKNSKGWRLWSKGSSSSGSDGKDDSDSTKTS</sequence>
<evidence type="ECO:0000256" key="5">
    <source>
        <dbReference type="ARBA" id="ARBA00023136"/>
    </source>
</evidence>
<evidence type="ECO:0000256" key="7">
    <source>
        <dbReference type="SAM" id="Phobius"/>
    </source>
</evidence>
<feature type="compositionally biased region" description="Basic and acidic residues" evidence="6">
    <location>
        <begin position="109"/>
        <end position="124"/>
    </location>
</feature>
<feature type="region of interest" description="Disordered" evidence="6">
    <location>
        <begin position="91"/>
        <end position="194"/>
    </location>
</feature>
<evidence type="ECO:0000256" key="6">
    <source>
        <dbReference type="SAM" id="MobiDB-lite"/>
    </source>
</evidence>
<dbReference type="AlphaFoldDB" id="A0A409X6S5"/>
<evidence type="ECO:0000256" key="2">
    <source>
        <dbReference type="ARBA" id="ARBA00022692"/>
    </source>
</evidence>
<dbReference type="GO" id="GO:0031966">
    <property type="term" value="C:mitochondrial membrane"/>
    <property type="evidence" value="ECO:0007669"/>
    <property type="project" value="UniProtKB-SubCell"/>
</dbReference>
<protein>
    <recommendedName>
        <fullName evidence="8">HIG1 domain-containing protein</fullName>
    </recommendedName>
</protein>
<keyword evidence="3 7" id="KW-1133">Transmembrane helix</keyword>
<dbReference type="GO" id="GO:0097250">
    <property type="term" value="P:mitochondrial respirasome assembly"/>
    <property type="evidence" value="ECO:0007669"/>
    <property type="project" value="TreeGrafter"/>
</dbReference>
<evidence type="ECO:0000256" key="4">
    <source>
        <dbReference type="ARBA" id="ARBA00023128"/>
    </source>
</evidence>
<organism evidence="9 10">
    <name type="scientific">Psilocybe cyanescens</name>
    <dbReference type="NCBI Taxonomy" id="93625"/>
    <lineage>
        <taxon>Eukaryota</taxon>
        <taxon>Fungi</taxon>
        <taxon>Dikarya</taxon>
        <taxon>Basidiomycota</taxon>
        <taxon>Agaricomycotina</taxon>
        <taxon>Agaricomycetes</taxon>
        <taxon>Agaricomycetidae</taxon>
        <taxon>Agaricales</taxon>
        <taxon>Agaricineae</taxon>
        <taxon>Strophariaceae</taxon>
        <taxon>Psilocybe</taxon>
    </lineage>
</organism>
<feature type="compositionally biased region" description="Basic and acidic residues" evidence="6">
    <location>
        <begin position="148"/>
        <end position="162"/>
    </location>
</feature>
<dbReference type="PANTHER" id="PTHR12297">
    <property type="entry name" value="HYPOXIA-INDUCBILE GENE 1 HIG1 -RELATED"/>
    <property type="match status" value="1"/>
</dbReference>
<dbReference type="InterPro" id="IPR050355">
    <property type="entry name" value="RCF1"/>
</dbReference>
<dbReference type="PROSITE" id="PS51503">
    <property type="entry name" value="HIG1"/>
    <property type="match status" value="1"/>
</dbReference>
<feature type="transmembrane region" description="Helical" evidence="7">
    <location>
        <begin position="57"/>
        <end position="76"/>
    </location>
</feature>
<dbReference type="PANTHER" id="PTHR12297:SF3">
    <property type="entry name" value="HIG1 DOMAIN FAMILY MEMBER 1A"/>
    <property type="match status" value="1"/>
</dbReference>
<comment type="subcellular location">
    <subcellularLocation>
        <location evidence="1">Mitochondrion membrane</location>
    </subcellularLocation>
</comment>